<proteinExistence type="inferred from homology"/>
<dbReference type="PRINTS" id="PR01837">
    <property type="entry name" value="MGTCSAPBPROT"/>
</dbReference>
<evidence type="ECO:0000256" key="1">
    <source>
        <dbReference type="ARBA" id="ARBA00004651"/>
    </source>
</evidence>
<keyword evidence="6 7" id="KW-0472">Membrane</keyword>
<evidence type="ECO:0000256" key="6">
    <source>
        <dbReference type="ARBA" id="ARBA00023136"/>
    </source>
</evidence>
<keyword evidence="5 7" id="KW-1133">Transmembrane helix</keyword>
<keyword evidence="4 7" id="KW-0812">Transmembrane</keyword>
<dbReference type="InterPro" id="IPR003416">
    <property type="entry name" value="MgtC/SapB/SrpB/YhiD_fam"/>
</dbReference>
<evidence type="ECO:0000256" key="2">
    <source>
        <dbReference type="ARBA" id="ARBA00009298"/>
    </source>
</evidence>
<feature type="domain" description="ACT" evidence="8">
    <location>
        <begin position="150"/>
        <end position="220"/>
    </location>
</feature>
<dbReference type="SUPFAM" id="SSF55021">
    <property type="entry name" value="ACT-like"/>
    <property type="match status" value="1"/>
</dbReference>
<name>A0A1B1YLB3_THEST</name>
<dbReference type="PANTHER" id="PTHR33778">
    <property type="entry name" value="PROTEIN MGTC"/>
    <property type="match status" value="1"/>
</dbReference>
<feature type="transmembrane region" description="Helical" evidence="7">
    <location>
        <begin position="6"/>
        <end position="25"/>
    </location>
</feature>
<evidence type="ECO:0000256" key="4">
    <source>
        <dbReference type="ARBA" id="ARBA00022692"/>
    </source>
</evidence>
<dbReference type="GO" id="GO:0005886">
    <property type="term" value="C:plasma membrane"/>
    <property type="evidence" value="ECO:0007669"/>
    <property type="project" value="UniProtKB-SubCell"/>
</dbReference>
<evidence type="ECO:0000313" key="10">
    <source>
        <dbReference type="Proteomes" id="UP000092931"/>
    </source>
</evidence>
<feature type="transmembrane region" description="Helical" evidence="7">
    <location>
        <begin position="68"/>
        <end position="86"/>
    </location>
</feature>
<dbReference type="InterPro" id="IPR045865">
    <property type="entry name" value="ACT-like_dom_sf"/>
</dbReference>
<protein>
    <recommendedName>
        <fullName evidence="8">ACT domain-containing protein</fullName>
    </recommendedName>
</protein>
<sequence length="220" mass="23529">MNLHLGVILLRLLTAALLGGIVGLERENKKRAAGLRTHVLVCLGSSLVMVLSEYLFNKYRGLTNVDPARLGAQVISGIGFLGAGTIIKQGISVRGLTTAASLWAVACIGFAAGSGFYTAAVIAAAIVFITLKLLSKFENVLMSKEDASIEICLKIENRPGKLGEVASFMGRMGANINNVDIDEDEEDFMFVRFSLKLPKGLSKSDLIVQLKTLKGVAIME</sequence>
<evidence type="ECO:0000256" key="5">
    <source>
        <dbReference type="ARBA" id="ARBA00022989"/>
    </source>
</evidence>
<evidence type="ECO:0000256" key="7">
    <source>
        <dbReference type="SAM" id="Phobius"/>
    </source>
</evidence>
<feature type="transmembrane region" description="Helical" evidence="7">
    <location>
        <begin position="37"/>
        <end position="56"/>
    </location>
</feature>
<dbReference type="PANTHER" id="PTHR33778:SF1">
    <property type="entry name" value="MAGNESIUM TRANSPORTER YHID-RELATED"/>
    <property type="match status" value="1"/>
</dbReference>
<organism evidence="9 10">
    <name type="scientific">Thermoclostridium stercorarium subsp. leptospartum DSM 9219</name>
    <dbReference type="NCBI Taxonomy" id="1346611"/>
    <lineage>
        <taxon>Bacteria</taxon>
        <taxon>Bacillati</taxon>
        <taxon>Bacillota</taxon>
        <taxon>Clostridia</taxon>
        <taxon>Eubacteriales</taxon>
        <taxon>Oscillospiraceae</taxon>
        <taxon>Thermoclostridium</taxon>
    </lineage>
</organism>
<dbReference type="Gene3D" id="3.30.70.260">
    <property type="match status" value="1"/>
</dbReference>
<accession>A0A1B1YLB3</accession>
<dbReference type="Proteomes" id="UP000092931">
    <property type="component" value="Chromosome"/>
</dbReference>
<dbReference type="PROSITE" id="PS51671">
    <property type="entry name" value="ACT"/>
    <property type="match status" value="1"/>
</dbReference>
<evidence type="ECO:0000313" key="9">
    <source>
        <dbReference type="EMBL" id="ANX01514.1"/>
    </source>
</evidence>
<evidence type="ECO:0000256" key="3">
    <source>
        <dbReference type="ARBA" id="ARBA00022475"/>
    </source>
</evidence>
<dbReference type="InterPro" id="IPR049177">
    <property type="entry name" value="MgtC_SapB_SrpB_YhiD_N"/>
</dbReference>
<dbReference type="AlphaFoldDB" id="A0A1B1YLB3"/>
<keyword evidence="3" id="KW-1003">Cell membrane</keyword>
<reference evidence="9 10" key="1">
    <citation type="submission" date="2016-02" db="EMBL/GenBank/DDBJ databases">
        <title>Comparison of Clostridium stercorarium subspecies using comparative genomics and transcriptomics.</title>
        <authorList>
            <person name="Schellenberg J."/>
            <person name="Thallinger G."/>
            <person name="Levin D.B."/>
            <person name="Zhang X."/>
            <person name="Alvare G."/>
            <person name="Fristensky B."/>
            <person name="Sparling R."/>
        </authorList>
    </citation>
    <scope>NUCLEOTIDE SEQUENCE [LARGE SCALE GENOMIC DNA]</scope>
    <source>
        <strain evidence="9 10">DSM 9219</strain>
    </source>
</reference>
<dbReference type="InterPro" id="IPR002912">
    <property type="entry name" value="ACT_dom"/>
</dbReference>
<comment type="subcellular location">
    <subcellularLocation>
        <location evidence="1">Cell membrane</location>
        <topology evidence="1">Multi-pass membrane protein</topology>
    </subcellularLocation>
</comment>
<gene>
    <name evidence="9" type="ORF">CSTERLE_07980</name>
</gene>
<dbReference type="Pfam" id="PF02308">
    <property type="entry name" value="MgtC"/>
    <property type="match status" value="1"/>
</dbReference>
<evidence type="ECO:0000259" key="8">
    <source>
        <dbReference type="PROSITE" id="PS51671"/>
    </source>
</evidence>
<comment type="similarity">
    <text evidence="2">Belongs to the MgtC/SapB family.</text>
</comment>
<dbReference type="EMBL" id="CP014673">
    <property type="protein sequence ID" value="ANX01514.1"/>
    <property type="molecule type" value="Genomic_DNA"/>
</dbReference>